<feature type="transmembrane region" description="Helical" evidence="5">
    <location>
        <begin position="31"/>
        <end position="51"/>
    </location>
</feature>
<protein>
    <submittedName>
        <fullName evidence="7">MFS transporter</fullName>
    </submittedName>
</protein>
<dbReference type="GO" id="GO:0005886">
    <property type="term" value="C:plasma membrane"/>
    <property type="evidence" value="ECO:0007669"/>
    <property type="project" value="UniProtKB-SubCell"/>
</dbReference>
<dbReference type="PANTHER" id="PTHR23514:SF13">
    <property type="entry name" value="INNER MEMBRANE PROTEIN YBJJ"/>
    <property type="match status" value="1"/>
</dbReference>
<feature type="transmembrane region" description="Helical" evidence="5">
    <location>
        <begin position="308"/>
        <end position="325"/>
    </location>
</feature>
<dbReference type="CDD" id="cd17393">
    <property type="entry name" value="MFS_MosC_like"/>
    <property type="match status" value="1"/>
</dbReference>
<evidence type="ECO:0000256" key="4">
    <source>
        <dbReference type="ARBA" id="ARBA00023136"/>
    </source>
</evidence>
<proteinExistence type="predicted"/>
<evidence type="ECO:0000256" key="5">
    <source>
        <dbReference type="SAM" id="Phobius"/>
    </source>
</evidence>
<feature type="transmembrane region" description="Helical" evidence="5">
    <location>
        <begin position="275"/>
        <end position="296"/>
    </location>
</feature>
<keyword evidence="4 5" id="KW-0472">Membrane</keyword>
<dbReference type="PANTHER" id="PTHR23514">
    <property type="entry name" value="BYPASS OF STOP CODON PROTEIN 6"/>
    <property type="match status" value="1"/>
</dbReference>
<dbReference type="PROSITE" id="PS50850">
    <property type="entry name" value="MFS"/>
    <property type="match status" value="1"/>
</dbReference>
<sequence>MPLLNKTRARSTADNHPVGLAPAPVWTTARIALTAFFAVDGFLFAAWVVRIPDVRAQVHATHSALGLALLCLSAGAVVTMPLIGRLCVRYGSRPVTVASLAALSLAVPLPAHTGSVLGLGAVLLLFGAAYGAANVSMNSTAVDLVVQLRRPVMPSFHAGYSLGGLLGAAVGGLLADTLDTTWALTLSGALGLLVTVITGVALLRTSTPATTTSTATTPTATTARPVVATRSRQPARNARLLVLLLGLVALCDAYGEGALADWATLHLTDDVHASAGLAATGYAAYAFAMTAGRLGGTWLSVRAGQTRVMLFGGLTAAAGMLVAALSPAVPLVLAGFVLIGLGLANIFPLALAAAGAAGGPQGVATASTLGYAGMLIGPPVIGFLADATSLPLALTSVAAAAALAATLSLLVRPRPTAR</sequence>
<keyword evidence="3 5" id="KW-1133">Transmembrane helix</keyword>
<dbReference type="InterPro" id="IPR051788">
    <property type="entry name" value="MFS_Transporter"/>
</dbReference>
<feature type="transmembrane region" description="Helical" evidence="5">
    <location>
        <begin position="238"/>
        <end position="255"/>
    </location>
</feature>
<feature type="transmembrane region" description="Helical" evidence="5">
    <location>
        <begin position="181"/>
        <end position="203"/>
    </location>
</feature>
<feature type="transmembrane region" description="Helical" evidence="5">
    <location>
        <begin position="158"/>
        <end position="175"/>
    </location>
</feature>
<feature type="transmembrane region" description="Helical" evidence="5">
    <location>
        <begin position="117"/>
        <end position="137"/>
    </location>
</feature>
<feature type="transmembrane region" description="Helical" evidence="5">
    <location>
        <begin position="331"/>
        <end position="351"/>
    </location>
</feature>
<evidence type="ECO:0000256" key="2">
    <source>
        <dbReference type="ARBA" id="ARBA00022692"/>
    </source>
</evidence>
<dbReference type="InterPro" id="IPR036259">
    <property type="entry name" value="MFS_trans_sf"/>
</dbReference>
<dbReference type="EMBL" id="AP035881">
    <property type="protein sequence ID" value="BFP49091.1"/>
    <property type="molecule type" value="Genomic_DNA"/>
</dbReference>
<feature type="transmembrane region" description="Helical" evidence="5">
    <location>
        <begin position="390"/>
        <end position="411"/>
    </location>
</feature>
<dbReference type="Gene3D" id="1.20.1250.20">
    <property type="entry name" value="MFS general substrate transporter like domains"/>
    <property type="match status" value="2"/>
</dbReference>
<dbReference type="Pfam" id="PF07690">
    <property type="entry name" value="MFS_1"/>
    <property type="match status" value="2"/>
</dbReference>
<evidence type="ECO:0000256" key="1">
    <source>
        <dbReference type="ARBA" id="ARBA00004651"/>
    </source>
</evidence>
<name>A0AB33K5H9_9ACTN</name>
<evidence type="ECO:0000256" key="3">
    <source>
        <dbReference type="ARBA" id="ARBA00022989"/>
    </source>
</evidence>
<dbReference type="InterPro" id="IPR011701">
    <property type="entry name" value="MFS"/>
</dbReference>
<feature type="transmembrane region" description="Helical" evidence="5">
    <location>
        <begin position="63"/>
        <end position="83"/>
    </location>
</feature>
<organism evidence="7">
    <name type="scientific">Kitasatospora sp. CMC57</name>
    <dbReference type="NCBI Taxonomy" id="3231513"/>
    <lineage>
        <taxon>Bacteria</taxon>
        <taxon>Bacillati</taxon>
        <taxon>Actinomycetota</taxon>
        <taxon>Actinomycetes</taxon>
        <taxon>Kitasatosporales</taxon>
        <taxon>Streptomycetaceae</taxon>
        <taxon>Kitasatospora</taxon>
    </lineage>
</organism>
<comment type="subcellular location">
    <subcellularLocation>
        <location evidence="1">Cell membrane</location>
        <topology evidence="1">Multi-pass membrane protein</topology>
    </subcellularLocation>
</comment>
<gene>
    <name evidence="7" type="ORF">KCMC57_54590</name>
</gene>
<accession>A0AB33K5H9</accession>
<feature type="domain" description="Major facilitator superfamily (MFS) profile" evidence="6">
    <location>
        <begin position="29"/>
        <end position="416"/>
    </location>
</feature>
<dbReference type="InterPro" id="IPR020846">
    <property type="entry name" value="MFS_dom"/>
</dbReference>
<dbReference type="RefSeq" id="WP_407991243.1">
    <property type="nucleotide sequence ID" value="NZ_AP035881.2"/>
</dbReference>
<dbReference type="SUPFAM" id="SSF103473">
    <property type="entry name" value="MFS general substrate transporter"/>
    <property type="match status" value="1"/>
</dbReference>
<evidence type="ECO:0000313" key="7">
    <source>
        <dbReference type="EMBL" id="BFP49091.1"/>
    </source>
</evidence>
<dbReference type="AlphaFoldDB" id="A0AB33K5H9"/>
<evidence type="ECO:0000259" key="6">
    <source>
        <dbReference type="PROSITE" id="PS50850"/>
    </source>
</evidence>
<keyword evidence="2 5" id="KW-0812">Transmembrane</keyword>
<dbReference type="GO" id="GO:0022857">
    <property type="term" value="F:transmembrane transporter activity"/>
    <property type="evidence" value="ECO:0007669"/>
    <property type="project" value="InterPro"/>
</dbReference>
<reference evidence="7" key="1">
    <citation type="submission" date="2024-07" db="EMBL/GenBank/DDBJ databases">
        <title>Complete genome sequences of cellulolytic bacteria, Kitasatospora sp. CMC57 and Streptomyces sp. CMC78, isolated from Japanese agricultural soil.</title>
        <authorList>
            <person name="Hashimoto T."/>
            <person name="Ito M."/>
            <person name="Iwamoto M."/>
            <person name="Fukahori D."/>
            <person name="Shoda T."/>
            <person name="Sakoda M."/>
            <person name="Morohoshi T."/>
            <person name="Mitsuboshi M."/>
            <person name="Nishizawa T."/>
        </authorList>
    </citation>
    <scope>NUCLEOTIDE SEQUENCE</scope>
    <source>
        <strain evidence="7">CMC57</strain>
    </source>
</reference>
<feature type="transmembrane region" description="Helical" evidence="5">
    <location>
        <begin position="363"/>
        <end position="384"/>
    </location>
</feature>